<comment type="caution">
    <text evidence="2">The sequence shown here is derived from an EMBL/GenBank/DDBJ whole genome shotgun (WGS) entry which is preliminary data.</text>
</comment>
<dbReference type="Pfam" id="PF08291">
    <property type="entry name" value="Peptidase_M15_3"/>
    <property type="match status" value="1"/>
</dbReference>
<proteinExistence type="predicted"/>
<protein>
    <recommendedName>
        <fullName evidence="1">Peptidase M15A C-terminal domain-containing protein</fullName>
    </recommendedName>
</protein>
<dbReference type="Gene3D" id="3.30.1380.10">
    <property type="match status" value="1"/>
</dbReference>
<gene>
    <name evidence="2" type="ORF">RFI_22164</name>
</gene>
<dbReference type="Proteomes" id="UP000023152">
    <property type="component" value="Unassembled WGS sequence"/>
</dbReference>
<dbReference type="InterPro" id="IPR009045">
    <property type="entry name" value="Zn_M74/Hedgehog-like"/>
</dbReference>
<dbReference type="SUPFAM" id="SSF55166">
    <property type="entry name" value="Hedgehog/DD-peptidase"/>
    <property type="match status" value="1"/>
</dbReference>
<accession>X6MQ23</accession>
<sequence length="186" mass="20533">MLVTCLQNIRADLQTPLYIETAYETTTYSNSLNGAATHSYHMSGTAANVYIITGDVLTLAKSAICQCRDLFIMSSDSKDKDKDKDIGLGLGDTFVHVDMRANFSSWAEVGAQYTSSQWQTYIYDTYNSCSGKYPGIDNVVVAVSNVDYYASGCSGNGVKFPNTCLTPVYYTDSKYNGMKHCSNFFF</sequence>
<keyword evidence="3" id="KW-1185">Reference proteome</keyword>
<dbReference type="AlphaFoldDB" id="X6MQ23"/>
<dbReference type="InterPro" id="IPR013230">
    <property type="entry name" value="Peptidase_M15A_C"/>
</dbReference>
<dbReference type="EMBL" id="ASPP01019390">
    <property type="protein sequence ID" value="ETO15200.1"/>
    <property type="molecule type" value="Genomic_DNA"/>
</dbReference>
<evidence type="ECO:0000313" key="2">
    <source>
        <dbReference type="EMBL" id="ETO15200.1"/>
    </source>
</evidence>
<reference evidence="2 3" key="1">
    <citation type="journal article" date="2013" name="Curr. Biol.">
        <title>The Genome of the Foraminiferan Reticulomyxa filosa.</title>
        <authorList>
            <person name="Glockner G."/>
            <person name="Hulsmann N."/>
            <person name="Schleicher M."/>
            <person name="Noegel A.A."/>
            <person name="Eichinger L."/>
            <person name="Gallinger C."/>
            <person name="Pawlowski J."/>
            <person name="Sierra R."/>
            <person name="Euteneuer U."/>
            <person name="Pillet L."/>
            <person name="Moustafa A."/>
            <person name="Platzer M."/>
            <person name="Groth M."/>
            <person name="Szafranski K."/>
            <person name="Schliwa M."/>
        </authorList>
    </citation>
    <scope>NUCLEOTIDE SEQUENCE [LARGE SCALE GENOMIC DNA]</scope>
</reference>
<evidence type="ECO:0000313" key="3">
    <source>
        <dbReference type="Proteomes" id="UP000023152"/>
    </source>
</evidence>
<name>X6MQ23_RETFI</name>
<evidence type="ECO:0000259" key="1">
    <source>
        <dbReference type="Pfam" id="PF08291"/>
    </source>
</evidence>
<organism evidence="2 3">
    <name type="scientific">Reticulomyxa filosa</name>
    <dbReference type="NCBI Taxonomy" id="46433"/>
    <lineage>
        <taxon>Eukaryota</taxon>
        <taxon>Sar</taxon>
        <taxon>Rhizaria</taxon>
        <taxon>Retaria</taxon>
        <taxon>Foraminifera</taxon>
        <taxon>Monothalamids</taxon>
        <taxon>Reticulomyxidae</taxon>
        <taxon>Reticulomyxa</taxon>
    </lineage>
</organism>
<feature type="domain" description="Peptidase M15A C-terminal" evidence="1">
    <location>
        <begin position="3"/>
        <end position="63"/>
    </location>
</feature>